<evidence type="ECO:0000313" key="2">
    <source>
        <dbReference type="Proteomes" id="UP000002668"/>
    </source>
</evidence>
<proteinExistence type="predicted"/>
<gene>
    <name evidence="1" type="ORF">LEMA_P023000.1</name>
</gene>
<name>E5ABX9_LEPMJ</name>
<accession>E5ABX9</accession>
<keyword evidence="2" id="KW-1185">Reference proteome</keyword>
<organism evidence="2">
    <name type="scientific">Leptosphaeria maculans (strain JN3 / isolate v23.1.3 / race Av1-4-5-6-7-8)</name>
    <name type="common">Blackleg fungus</name>
    <name type="synonym">Phoma lingam</name>
    <dbReference type="NCBI Taxonomy" id="985895"/>
    <lineage>
        <taxon>Eukaryota</taxon>
        <taxon>Fungi</taxon>
        <taxon>Dikarya</taxon>
        <taxon>Ascomycota</taxon>
        <taxon>Pezizomycotina</taxon>
        <taxon>Dothideomycetes</taxon>
        <taxon>Pleosporomycetidae</taxon>
        <taxon>Pleosporales</taxon>
        <taxon>Pleosporineae</taxon>
        <taxon>Leptosphaeriaceae</taxon>
        <taxon>Plenodomus</taxon>
        <taxon>Plenodomus lingam/Leptosphaeria maculans species complex</taxon>
    </lineage>
</organism>
<reference evidence="2" key="1">
    <citation type="journal article" date="2011" name="Nat. Commun.">
        <title>Effector diversification within compartments of the Leptosphaeria maculans genome affected by Repeat-Induced Point mutations.</title>
        <authorList>
            <person name="Rouxel T."/>
            <person name="Grandaubert J."/>
            <person name="Hane J.K."/>
            <person name="Hoede C."/>
            <person name="van de Wouw A.P."/>
            <person name="Couloux A."/>
            <person name="Dominguez V."/>
            <person name="Anthouard V."/>
            <person name="Bally P."/>
            <person name="Bourras S."/>
            <person name="Cozijnsen A.J."/>
            <person name="Ciuffetti L.M."/>
            <person name="Degrave A."/>
            <person name="Dilmaghani A."/>
            <person name="Duret L."/>
            <person name="Fudal I."/>
            <person name="Goodwin S.B."/>
            <person name="Gout L."/>
            <person name="Glaser N."/>
            <person name="Linglin J."/>
            <person name="Kema G.H.J."/>
            <person name="Lapalu N."/>
            <person name="Lawrence C.B."/>
            <person name="May K."/>
            <person name="Meyer M."/>
            <person name="Ollivier B."/>
            <person name="Poulain J."/>
            <person name="Schoch C.L."/>
            <person name="Simon A."/>
            <person name="Spatafora J.W."/>
            <person name="Stachowiak A."/>
            <person name="Turgeon B.G."/>
            <person name="Tyler B.M."/>
            <person name="Vincent D."/>
            <person name="Weissenbach J."/>
            <person name="Amselem J."/>
            <person name="Quesneville H."/>
            <person name="Oliver R.P."/>
            <person name="Wincker P."/>
            <person name="Balesdent M.-H."/>
            <person name="Howlett B.J."/>
        </authorList>
    </citation>
    <scope>NUCLEOTIDE SEQUENCE [LARGE SCALE GENOMIC DNA]</scope>
    <source>
        <strain evidence="2">JN3 / isolate v23.1.3 / race Av1-4-5-6-7-8</strain>
    </source>
</reference>
<dbReference type="AlphaFoldDB" id="E5ABX9"/>
<dbReference type="HOGENOM" id="CLU_2740506_0_0_1"/>
<dbReference type="EMBL" id="FP929138">
    <property type="protein sequence ID" value="CBY01170.1"/>
    <property type="molecule type" value="Genomic_DNA"/>
</dbReference>
<dbReference type="InParanoid" id="E5ABX9"/>
<sequence length="71" mass="7764">MGSLSIVATGPWTTTELLPASLLTSTSTHTHPFALPFPISLSVYMILALCTPHPEYAKPTRPHPNQKKPLR</sequence>
<protein>
    <submittedName>
        <fullName evidence="1">Predicted protein</fullName>
    </submittedName>
</protein>
<dbReference type="Proteomes" id="UP000002668">
    <property type="component" value="Genome"/>
</dbReference>
<dbReference type="VEuPathDB" id="FungiDB:LEMA_P023000.1"/>
<evidence type="ECO:0000313" key="1">
    <source>
        <dbReference type="EMBL" id="CBY01170.1"/>
    </source>
</evidence>